<dbReference type="CDD" id="cd00060">
    <property type="entry name" value="FHA"/>
    <property type="match status" value="1"/>
</dbReference>
<feature type="transmembrane region" description="Helical" evidence="8">
    <location>
        <begin position="215"/>
        <end position="240"/>
    </location>
</feature>
<evidence type="ECO:0000313" key="10">
    <source>
        <dbReference type="EMBL" id="ART71768.1"/>
    </source>
</evidence>
<evidence type="ECO:0000256" key="5">
    <source>
        <dbReference type="ARBA" id="ARBA00022692"/>
    </source>
</evidence>
<dbReference type="InterPro" id="IPR008984">
    <property type="entry name" value="SMAD_FHA_dom_sf"/>
</dbReference>
<organism evidence="10 11">
    <name type="scientific">Mycobacterium dioxanotrophicus</name>
    <dbReference type="NCBI Taxonomy" id="482462"/>
    <lineage>
        <taxon>Bacteria</taxon>
        <taxon>Bacillati</taxon>
        <taxon>Actinomycetota</taxon>
        <taxon>Actinomycetes</taxon>
        <taxon>Mycobacteriales</taxon>
        <taxon>Mycobacteriaceae</taxon>
        <taxon>Mycobacterium</taxon>
    </lineage>
</organism>
<dbReference type="AlphaFoldDB" id="A0A1Y0C949"/>
<feature type="transmembrane region" description="Helical" evidence="8">
    <location>
        <begin position="175"/>
        <end position="195"/>
    </location>
</feature>
<dbReference type="KEGG" id="mdx:BTO20_27395"/>
<feature type="transmembrane region" description="Helical" evidence="8">
    <location>
        <begin position="307"/>
        <end position="333"/>
    </location>
</feature>
<feature type="transmembrane region" description="Helical" evidence="8">
    <location>
        <begin position="20"/>
        <end position="42"/>
    </location>
</feature>
<evidence type="ECO:0000256" key="4">
    <source>
        <dbReference type="ARBA" id="ARBA00022553"/>
    </source>
</evidence>
<keyword evidence="3" id="KW-1003">Cell membrane</keyword>
<evidence type="ECO:0000256" key="3">
    <source>
        <dbReference type="ARBA" id="ARBA00022475"/>
    </source>
</evidence>
<keyword evidence="11" id="KW-1185">Reference proteome</keyword>
<dbReference type="PROSITE" id="PS50006">
    <property type="entry name" value="FHA_DOMAIN"/>
    <property type="match status" value="1"/>
</dbReference>
<dbReference type="OrthoDB" id="6803299at2"/>
<evidence type="ECO:0000256" key="6">
    <source>
        <dbReference type="ARBA" id="ARBA00022989"/>
    </source>
</evidence>
<feature type="transmembrane region" description="Helical" evidence="8">
    <location>
        <begin position="150"/>
        <end position="169"/>
    </location>
</feature>
<evidence type="ECO:0000256" key="8">
    <source>
        <dbReference type="SAM" id="Phobius"/>
    </source>
</evidence>
<sequence>MMIGTWLSTLVPEPGARRRLGLGTGIYNIGTGMFMTSSVLYFTEGLGLSVTEVGLWLAVAGMIGLFAGVPMGHLADRRGPRGVAALSLVVLAVTMVGYVFVTHIWMFVIVTVVEMLATAASRASRGGLIRRVGGEGAAAYRSQLRAIENAGVGIGAAVGGVALTLHSLAAYQVLFLANAATFLIGAWVCATLPYFAPLPAPPGTRPGVALRDKPFIAYTILNGVMSLQYAVITFALPLWIATQTSAPRWMVGAVLLVNTFGVVALQVWVGRKVNTVRQGGAAMRVAGVIFLVACGGVAVAANLPAWAAAAVLLVAVAVHSVGEMCHAAAVFALSFELAPAHAQSEYVGLQDMGLGAAFAVAPAVLGALCLGIGQVGWLLLGGLLAAAGLATVPVVGWAIRSRPFPLSTDPVPVPDAEPPTVVLATARFAVRPPARRQAPSLPATGHARTPLESVVLDDNSRFTLDRDCVVGRYPHSCDAVRRGLRPIRIDVRADGMSRAHLEIRRVDGRVFIIDRQSRNGVSVRPAGQTQWTRIAPWTPIVWLPGMSVRIGSRILRLEGTAAVIAGAPTPSSAPTVHINRATRIPVAATSERTAP</sequence>
<feature type="transmembrane region" description="Helical" evidence="8">
    <location>
        <begin position="246"/>
        <end position="269"/>
    </location>
</feature>
<keyword evidence="5 8" id="KW-0812">Transmembrane</keyword>
<name>A0A1Y0C949_9MYCO</name>
<evidence type="ECO:0000256" key="2">
    <source>
        <dbReference type="ARBA" id="ARBA00022448"/>
    </source>
</evidence>
<feature type="transmembrane region" description="Helical" evidence="8">
    <location>
        <begin position="354"/>
        <end position="373"/>
    </location>
</feature>
<dbReference type="RefSeq" id="WP_087079134.1">
    <property type="nucleotide sequence ID" value="NZ_CP020809.1"/>
</dbReference>
<feature type="transmembrane region" description="Helical" evidence="8">
    <location>
        <begin position="54"/>
        <end position="75"/>
    </location>
</feature>
<feature type="transmembrane region" description="Helical" evidence="8">
    <location>
        <begin position="379"/>
        <end position="399"/>
    </location>
</feature>
<keyword evidence="4" id="KW-0597">Phosphoprotein</keyword>
<reference evidence="10 11" key="1">
    <citation type="submission" date="2017-04" db="EMBL/GenBank/DDBJ databases">
        <title>Whole Genome Sequence of 1,4-Dioxane Degrading Bacterium Mycobacterium dioxanotrophicus PH-06.</title>
        <authorList>
            <person name="He Y."/>
        </authorList>
    </citation>
    <scope>NUCLEOTIDE SEQUENCE [LARGE SCALE GENOMIC DNA]</scope>
    <source>
        <strain evidence="10 11">PH-06</strain>
    </source>
</reference>
<dbReference type="InterPro" id="IPR036259">
    <property type="entry name" value="MFS_trans_sf"/>
</dbReference>
<proteinExistence type="predicted"/>
<evidence type="ECO:0000256" key="1">
    <source>
        <dbReference type="ARBA" id="ARBA00004651"/>
    </source>
</evidence>
<dbReference type="Pfam" id="PF07690">
    <property type="entry name" value="MFS_1"/>
    <property type="match status" value="1"/>
</dbReference>
<dbReference type="Pfam" id="PF00498">
    <property type="entry name" value="FHA"/>
    <property type="match status" value="1"/>
</dbReference>
<dbReference type="InterPro" id="IPR050171">
    <property type="entry name" value="MFS_Transporters"/>
</dbReference>
<dbReference type="PANTHER" id="PTHR23517">
    <property type="entry name" value="RESISTANCE PROTEIN MDTM, PUTATIVE-RELATED-RELATED"/>
    <property type="match status" value="1"/>
</dbReference>
<evidence type="ECO:0000256" key="7">
    <source>
        <dbReference type="ARBA" id="ARBA00023136"/>
    </source>
</evidence>
<dbReference type="EMBL" id="CP020809">
    <property type="protein sequence ID" value="ART71768.1"/>
    <property type="molecule type" value="Genomic_DNA"/>
</dbReference>
<evidence type="ECO:0000259" key="9">
    <source>
        <dbReference type="PROSITE" id="PS50006"/>
    </source>
</evidence>
<dbReference type="PANTHER" id="PTHR23517:SF2">
    <property type="entry name" value="MULTIDRUG RESISTANCE PROTEIN MDTH"/>
    <property type="match status" value="1"/>
</dbReference>
<feature type="domain" description="FHA" evidence="9">
    <location>
        <begin position="468"/>
        <end position="523"/>
    </location>
</feature>
<gene>
    <name evidence="10" type="ORF">BTO20_27395</name>
</gene>
<dbReference type="InterPro" id="IPR011701">
    <property type="entry name" value="MFS"/>
</dbReference>
<keyword evidence="7 8" id="KW-0472">Membrane</keyword>
<keyword evidence="2" id="KW-0813">Transport</keyword>
<dbReference type="SUPFAM" id="SSF49879">
    <property type="entry name" value="SMAD/FHA domain"/>
    <property type="match status" value="1"/>
</dbReference>
<dbReference type="GO" id="GO:0005886">
    <property type="term" value="C:plasma membrane"/>
    <property type="evidence" value="ECO:0007669"/>
    <property type="project" value="UniProtKB-SubCell"/>
</dbReference>
<protein>
    <recommendedName>
        <fullName evidence="9">FHA domain-containing protein</fullName>
    </recommendedName>
</protein>
<dbReference type="Gene3D" id="1.20.1250.20">
    <property type="entry name" value="MFS general substrate transporter like domains"/>
    <property type="match status" value="2"/>
</dbReference>
<accession>A0A1Y0C949</accession>
<dbReference type="InterPro" id="IPR000253">
    <property type="entry name" value="FHA_dom"/>
</dbReference>
<feature type="transmembrane region" description="Helical" evidence="8">
    <location>
        <begin position="281"/>
        <end position="301"/>
    </location>
</feature>
<dbReference type="Gene3D" id="2.60.200.20">
    <property type="match status" value="1"/>
</dbReference>
<dbReference type="GO" id="GO:0022857">
    <property type="term" value="F:transmembrane transporter activity"/>
    <property type="evidence" value="ECO:0007669"/>
    <property type="project" value="InterPro"/>
</dbReference>
<keyword evidence="6 8" id="KW-1133">Transmembrane helix</keyword>
<dbReference type="SUPFAM" id="SSF103473">
    <property type="entry name" value="MFS general substrate transporter"/>
    <property type="match status" value="1"/>
</dbReference>
<dbReference type="Proteomes" id="UP000195331">
    <property type="component" value="Chromosome"/>
</dbReference>
<comment type="subcellular location">
    <subcellularLocation>
        <location evidence="1">Cell membrane</location>
        <topology evidence="1">Multi-pass membrane protein</topology>
    </subcellularLocation>
</comment>
<evidence type="ECO:0000313" key="11">
    <source>
        <dbReference type="Proteomes" id="UP000195331"/>
    </source>
</evidence>